<dbReference type="InParanoid" id="A0A151GGP1"/>
<feature type="chain" id="PRO_5007580511" evidence="1">
    <location>
        <begin position="21"/>
        <end position="144"/>
    </location>
</feature>
<accession>A0A151GGP1</accession>
<protein>
    <submittedName>
        <fullName evidence="2">Uncharacterized protein</fullName>
    </submittedName>
</protein>
<sequence>MKAATILCFAATALAGAIEARNGHCGGDNCARQVTGTRDGLTPIESRKADCTSFMRSTVLPDAVTTTVTVTLDPSQTAPKLRRDATTVATATASVVPAYASGCKAASAYSSACACWGITAQLATGPTPTKTATVTVTGDFCEDL</sequence>
<gene>
    <name evidence="2" type="ORF">DCS_08201</name>
</gene>
<name>A0A151GGP1_DRECN</name>
<dbReference type="STRING" id="98403.A0A151GGP1"/>
<dbReference type="EMBL" id="LAYC01000003">
    <property type="protein sequence ID" value="KYK56232.1"/>
    <property type="molecule type" value="Genomic_DNA"/>
</dbReference>
<keyword evidence="1" id="KW-0732">Signal</keyword>
<reference evidence="2 3" key="1">
    <citation type="journal article" date="2016" name="Sci. Rep.">
        <title>Insights into Adaptations to a Near-Obligate Nematode Endoparasitic Lifestyle from the Finished Genome of Drechmeria coniospora.</title>
        <authorList>
            <person name="Zhang L."/>
            <person name="Zhou Z."/>
            <person name="Guo Q."/>
            <person name="Fokkens L."/>
            <person name="Miskei M."/>
            <person name="Pocsi I."/>
            <person name="Zhang W."/>
            <person name="Chen M."/>
            <person name="Wang L."/>
            <person name="Sun Y."/>
            <person name="Donzelli B.G."/>
            <person name="Gibson D.M."/>
            <person name="Nelson D.R."/>
            <person name="Luo J.G."/>
            <person name="Rep M."/>
            <person name="Liu H."/>
            <person name="Yang S."/>
            <person name="Wang J."/>
            <person name="Krasnoff S.B."/>
            <person name="Xu Y."/>
            <person name="Molnar I."/>
            <person name="Lin M."/>
        </authorList>
    </citation>
    <scope>NUCLEOTIDE SEQUENCE [LARGE SCALE GENOMIC DNA]</scope>
    <source>
        <strain evidence="2 3">ARSEF 6962</strain>
    </source>
</reference>
<keyword evidence="3" id="KW-1185">Reference proteome</keyword>
<organism evidence="2 3">
    <name type="scientific">Drechmeria coniospora</name>
    <name type="common">Nematophagous fungus</name>
    <name type="synonym">Meria coniospora</name>
    <dbReference type="NCBI Taxonomy" id="98403"/>
    <lineage>
        <taxon>Eukaryota</taxon>
        <taxon>Fungi</taxon>
        <taxon>Dikarya</taxon>
        <taxon>Ascomycota</taxon>
        <taxon>Pezizomycotina</taxon>
        <taxon>Sordariomycetes</taxon>
        <taxon>Hypocreomycetidae</taxon>
        <taxon>Hypocreales</taxon>
        <taxon>Ophiocordycipitaceae</taxon>
        <taxon>Drechmeria</taxon>
    </lineage>
</organism>
<dbReference type="Proteomes" id="UP000076580">
    <property type="component" value="Chromosome 03"/>
</dbReference>
<evidence type="ECO:0000256" key="1">
    <source>
        <dbReference type="SAM" id="SignalP"/>
    </source>
</evidence>
<dbReference type="RefSeq" id="XP_040655584.1">
    <property type="nucleotide sequence ID" value="XM_040805480.1"/>
</dbReference>
<dbReference type="GeneID" id="63720844"/>
<proteinExistence type="predicted"/>
<evidence type="ECO:0000313" key="2">
    <source>
        <dbReference type="EMBL" id="KYK56232.1"/>
    </source>
</evidence>
<feature type="signal peptide" evidence="1">
    <location>
        <begin position="1"/>
        <end position="20"/>
    </location>
</feature>
<comment type="caution">
    <text evidence="2">The sequence shown here is derived from an EMBL/GenBank/DDBJ whole genome shotgun (WGS) entry which is preliminary data.</text>
</comment>
<dbReference type="AlphaFoldDB" id="A0A151GGP1"/>
<evidence type="ECO:0000313" key="3">
    <source>
        <dbReference type="Proteomes" id="UP000076580"/>
    </source>
</evidence>